<keyword evidence="4" id="KW-1185">Reference proteome</keyword>
<evidence type="ECO:0000256" key="2">
    <source>
        <dbReference type="SAM" id="Phobius"/>
    </source>
</evidence>
<feature type="region of interest" description="Disordered" evidence="1">
    <location>
        <begin position="408"/>
        <end position="440"/>
    </location>
</feature>
<evidence type="ECO:0000313" key="3">
    <source>
        <dbReference type="EMBL" id="KNZ54576.1"/>
    </source>
</evidence>
<feature type="region of interest" description="Disordered" evidence="1">
    <location>
        <begin position="182"/>
        <end position="204"/>
    </location>
</feature>
<keyword evidence="2" id="KW-0812">Transmembrane</keyword>
<gene>
    <name evidence="3" type="ORF">VP01_290g2</name>
</gene>
<proteinExistence type="predicted"/>
<keyword evidence="2" id="KW-1133">Transmembrane helix</keyword>
<keyword evidence="2" id="KW-0472">Membrane</keyword>
<dbReference type="AlphaFoldDB" id="A0A0L6V1D9"/>
<feature type="compositionally biased region" description="Basic and acidic residues" evidence="1">
    <location>
        <begin position="284"/>
        <end position="296"/>
    </location>
</feature>
<accession>A0A0L6V1D9</accession>
<feature type="region of interest" description="Disordered" evidence="1">
    <location>
        <begin position="266"/>
        <end position="364"/>
    </location>
</feature>
<reference evidence="3 4" key="1">
    <citation type="submission" date="2015-08" db="EMBL/GenBank/DDBJ databases">
        <title>Next Generation Sequencing and Analysis of the Genome of Puccinia sorghi L Schw, the Causal Agent of Maize Common Rust.</title>
        <authorList>
            <person name="Rochi L."/>
            <person name="Burguener G."/>
            <person name="Darino M."/>
            <person name="Turjanski A."/>
            <person name="Kreff E."/>
            <person name="Dieguez M.J."/>
            <person name="Sacco F."/>
        </authorList>
    </citation>
    <scope>NUCLEOTIDE SEQUENCE [LARGE SCALE GENOMIC DNA]</scope>
    <source>
        <strain evidence="3 4">RO10H11247</strain>
    </source>
</reference>
<feature type="compositionally biased region" description="Basic residues" evidence="1">
    <location>
        <begin position="331"/>
        <end position="350"/>
    </location>
</feature>
<name>A0A0L6V1D9_9BASI</name>
<feature type="transmembrane region" description="Helical" evidence="2">
    <location>
        <begin position="549"/>
        <end position="573"/>
    </location>
</feature>
<dbReference type="EMBL" id="LAVV01007846">
    <property type="protein sequence ID" value="KNZ54576.1"/>
    <property type="molecule type" value="Genomic_DNA"/>
</dbReference>
<sequence>MSSNFALLLYSKSTPYFMHTFHLSMLHIRTLDFTNSLLNTQKITITVIPPGRSCPSRRYQTLPSTTPNNANQILIMNDRELNKSKREVNIREGNRGSMASRVSGAVLVAGARRQHWLGVGGVRVAVVLVVLTVGVCRAGGLGVGLWGGQRGGAVGRRGIRVAGLLRISGLVAMQMPLGREREGEEQSYQRCHSRRGEPRYGGRAGRGLYGRDRRSCNGPPACLRRRSRCGCRWGSRTSRWGWARVAGHRSWRSHWKGSRWGVHYLRPRRAQSRTAGGRPGPSLRPKEAATDHHHVSPDSAAPCQSSWRRSRPAHGPTAPLGQRSTTATGHGRPHSHPNHPSRLHRHRHAFRSNSPPGPWTGHRSQLVSMGCRLRDSRQLLSGSEPHASAGLPVPLEGLSGDRIERTYKKPAPRSAASLREKNQHTSKSSHRHGNAPTGMGDIFGGRVWLARGIWDDIPVAVADAESRNHNPCCNKKRTSGGIVVQDWTRRQKEISGEEKEGGRAEPKAIGAMHPRVQDGHIAAAAGGGSRSRRKRESSCHESEMRSDRAIFLALSISPLATFWHTFFFFFLWISARAGFLRGASSCPSSDPGLGCLRGNHIIIILLFRARKASRRICSSAARDCEPPIFFIHLAHPLTSTNVCNLSRCPPLLIIYREPASEKGPEVVPQPVSSFIDSRGKSSQLRYAILFSGSTSTVADRRCIFSLAAAFGSLLNAIFEGASKESDFAASDARSGSGWGGDHPAGALRVCSQHRSELEVQDVLPPHEIIAFTSMMSSASHSFLGLKTPLSLLQGTCKGLPPCWTRRRLRWLCVYYALNPLDLPTFNLHFMILMLISLHQYSSWYCAKELGRTLKDLVLSGGYVFGFFAYSSSQHGTPPSKAMENPQNFIRLQASVLERNGFTANKVKGFPVNRGTFGYPVKRFPRPRYLRSRQPLKLLFPFVEDQSSKISIRSSSPWLCTFPLQCLLDHG</sequence>
<organism evidence="3 4">
    <name type="scientific">Puccinia sorghi</name>
    <dbReference type="NCBI Taxonomy" id="27349"/>
    <lineage>
        <taxon>Eukaryota</taxon>
        <taxon>Fungi</taxon>
        <taxon>Dikarya</taxon>
        <taxon>Basidiomycota</taxon>
        <taxon>Pucciniomycotina</taxon>
        <taxon>Pucciniomycetes</taxon>
        <taxon>Pucciniales</taxon>
        <taxon>Pucciniaceae</taxon>
        <taxon>Puccinia</taxon>
    </lineage>
</organism>
<comment type="caution">
    <text evidence="3">The sequence shown here is derived from an EMBL/GenBank/DDBJ whole genome shotgun (WGS) entry which is preliminary data.</text>
</comment>
<dbReference type="Proteomes" id="UP000037035">
    <property type="component" value="Unassembled WGS sequence"/>
</dbReference>
<evidence type="ECO:0000256" key="1">
    <source>
        <dbReference type="SAM" id="MobiDB-lite"/>
    </source>
</evidence>
<evidence type="ECO:0000313" key="4">
    <source>
        <dbReference type="Proteomes" id="UP000037035"/>
    </source>
</evidence>
<feature type="region of interest" description="Disordered" evidence="1">
    <location>
        <begin position="522"/>
        <end position="541"/>
    </location>
</feature>
<dbReference type="VEuPathDB" id="FungiDB:VP01_290g2"/>
<protein>
    <submittedName>
        <fullName evidence="3">Uncharacterized protein</fullName>
    </submittedName>
</protein>